<protein>
    <recommendedName>
        <fullName evidence="6">Phosphorylase b kinase regulatory subunit</fullName>
    </recommendedName>
</protein>
<dbReference type="Pfam" id="PF19292">
    <property type="entry name" value="KPBB_C"/>
    <property type="match status" value="1"/>
</dbReference>
<dbReference type="Pfam" id="PF00723">
    <property type="entry name" value="Glyco_hydro_15"/>
    <property type="match status" value="1"/>
</dbReference>
<feature type="domain" description="GH15-like" evidence="8">
    <location>
        <begin position="62"/>
        <end position="1133"/>
    </location>
</feature>
<dbReference type="UniPathway" id="UPA00163"/>
<dbReference type="PANTHER" id="PTHR10749">
    <property type="entry name" value="PHOSPHORYLASE B KINASE REGULATORY SUBUNIT"/>
    <property type="match status" value="1"/>
</dbReference>
<keyword evidence="3 6" id="KW-0321">Glycogen metabolism</keyword>
<keyword evidence="5 6" id="KW-0119">Carbohydrate metabolism</keyword>
<dbReference type="Proteomes" id="UP000663891">
    <property type="component" value="Unassembled WGS sequence"/>
</dbReference>
<keyword evidence="6" id="KW-0636">Prenylation</keyword>
<dbReference type="SUPFAM" id="SSF48208">
    <property type="entry name" value="Six-hairpin glycosidases"/>
    <property type="match status" value="1"/>
</dbReference>
<comment type="function">
    <text evidence="6">Phosphorylase b kinase catalyzes the phosphorylation of serine in certain substrates, including troponin I.</text>
</comment>
<comment type="caution">
    <text evidence="10">The sequence shown here is derived from an EMBL/GenBank/DDBJ whole genome shotgun (WGS) entry which is preliminary data.</text>
</comment>
<comment type="similarity">
    <text evidence="2 6">Belongs to the phosphorylase b kinase regulatory chain family.</text>
</comment>
<dbReference type="GO" id="GO:0005516">
    <property type="term" value="F:calmodulin binding"/>
    <property type="evidence" value="ECO:0007669"/>
    <property type="project" value="UniProtKB-KW"/>
</dbReference>
<dbReference type="InterPro" id="IPR045583">
    <property type="entry name" value="KPBA/B_C"/>
</dbReference>
<evidence type="ECO:0000259" key="9">
    <source>
        <dbReference type="Pfam" id="PF19292"/>
    </source>
</evidence>
<dbReference type="GO" id="GO:0005886">
    <property type="term" value="C:plasma membrane"/>
    <property type="evidence" value="ECO:0007669"/>
    <property type="project" value="UniProtKB-SubCell"/>
</dbReference>
<dbReference type="PANTHER" id="PTHR10749:SF8">
    <property type="entry name" value="PHOSPHORYLASE B KINASE REGULATORY SUBUNIT BETA"/>
    <property type="match status" value="1"/>
</dbReference>
<evidence type="ECO:0000256" key="1">
    <source>
        <dbReference type="ARBA" id="ARBA00005131"/>
    </source>
</evidence>
<evidence type="ECO:0000256" key="4">
    <source>
        <dbReference type="ARBA" id="ARBA00022860"/>
    </source>
</evidence>
<dbReference type="InterPro" id="IPR008734">
    <property type="entry name" value="PHK_A/B_su"/>
</dbReference>
<keyword evidence="4 6" id="KW-0112">Calmodulin-binding</keyword>
<dbReference type="EMBL" id="CAJNON010000289">
    <property type="protein sequence ID" value="CAF1172154.1"/>
    <property type="molecule type" value="Genomic_DNA"/>
</dbReference>
<feature type="compositionally biased region" description="Polar residues" evidence="7">
    <location>
        <begin position="425"/>
        <end position="434"/>
    </location>
</feature>
<dbReference type="GO" id="GO:0005977">
    <property type="term" value="P:glycogen metabolic process"/>
    <property type="evidence" value="ECO:0007669"/>
    <property type="project" value="UniProtKB-UniPathway"/>
</dbReference>
<evidence type="ECO:0000259" key="8">
    <source>
        <dbReference type="Pfam" id="PF00723"/>
    </source>
</evidence>
<evidence type="ECO:0000256" key="3">
    <source>
        <dbReference type="ARBA" id="ARBA00022600"/>
    </source>
</evidence>
<keyword evidence="6" id="KW-1003">Cell membrane</keyword>
<evidence type="ECO:0000313" key="11">
    <source>
        <dbReference type="Proteomes" id="UP000663891"/>
    </source>
</evidence>
<feature type="region of interest" description="Disordered" evidence="7">
    <location>
        <begin position="417"/>
        <end position="438"/>
    </location>
</feature>
<reference evidence="10" key="1">
    <citation type="submission" date="2021-02" db="EMBL/GenBank/DDBJ databases">
        <authorList>
            <person name="Nowell W R."/>
        </authorList>
    </citation>
    <scope>NUCLEOTIDE SEQUENCE</scope>
</reference>
<evidence type="ECO:0000313" key="10">
    <source>
        <dbReference type="EMBL" id="CAF1172154.1"/>
    </source>
</evidence>
<comment type="pathway">
    <text evidence="1 6">Glycan biosynthesis; glycogen metabolism.</text>
</comment>
<sequence>MMNENTSMKQRLASMAYLNIGNQSISGSNRSRRSSWSDSKKVWNVDDESENYSDSRTLILKKLDMYYRTIKRQILAFQSLTTGLFLNHLGHEKHIANVVENVFCATAVWSLRQCYCKIDNDQGRAHELGQAAVKCMRGILICWMNQSKKLEVFKGEQSPKDALHSKFNVIDGSEIEEIDGVGQLQICAISIYLLTLAQMITSNLEIIFSIDEVNFVQQLVFSIERAYRTPDYGIWERGSKYNTNTCELHASSIGMAKAALEAMNGFNLYGERGASWSVVYVDVDAHNRNRITFDTLLPRESASKNTDAALLLTVGWPTFAVHDATLVDNTVRKCIRKLRGTHGFKRFLRDGQYTDLESTDQRFYQETEIKKFDKNECEWPMFFALMAIDGIFKNNSAQVDEYLTALNPLLRRTTEVTPKKPCHASSRSNNSELNSPKPRDMMVHYYYVDHLKQQNSSQSDSSNRNNDQQRTFSCSAEVLHGKYFLFGQSIWIICQLLNDKILTISDLDPIRRYLPPCDRPKQNSRYSSIQDSSRYQYSLNIPKTISNQSYDSKKQTKGSIISNVTFSDLVIHIVAISESVRLQQVLATYGIQTQTPKQIEPLLILPPAELVKAYANLGANKKLGFTGRPERPFGVLGTCKVYRISSKTVLCYPLTFETTDFYMSSDMTLLLDNIRSDLEFITKCWRLKGRPIYVIMLRERHLRGPQKSELLELLTQIRQGKISSSICVRLERLQVTFSDLVIHIVAISESVRLQQVLATYGIQTQTPKQIEPLLILPPAELVKAYANLGANKKLGFTGRPERPFGVLGTCKVYRISSKTVLCYPLTFETTDFYMSSDLTLLLDNIRSDLEFITKCWRLKGRPIYVIMLRERHLRGPQKSELLELLTQIRQGKISSSICVRLERLQTAISSACIEHLDFLNTSICPPTDWESVAVAEYRNTNDTGHYKSLTDVAKTPVLSEDIDYNDNKFKTFSQSELRDYICDTDISIVSLKDHTLATYELYKNGGLDWMIKENYRVRNHLEHLMKEAGTYQNWAVIRFVSSLLHKMVDSLAPAVTNLLVRGKIVTMGIFGHEETVIDKPMRPNEIFKILYSENIFGRSIFHAVLLQELLINIAVFMNTYPQLFNGILKIRLGWILEAIKLELEHLKTDTDETVTLNILSPNSIKQLLDYVLSTDSQQSTQQGGDSSEQRSAFQKRQMDGAVSRVPSDFYEHVWSILERTPGGIKLCNILLPQQPTLSDMTDYELNFSLKIEEMLSRVADPAYRCLVVEMFEAINVLLKRNSELRFIQTLDVNYLIDEAVKLFQQQTNSKESYQDFYNLPISLVGGSTGYMIRVIINYLFNATIQKSDTNDLNINTNIDVCKIS</sequence>
<dbReference type="InterPro" id="IPR008928">
    <property type="entry name" value="6-hairpin_glycosidase_sf"/>
</dbReference>
<feature type="domain" description="Phosphorylase b kinase regulatory subunit alpha/beta C-terminal" evidence="9">
    <location>
        <begin position="1176"/>
        <end position="1313"/>
    </location>
</feature>
<evidence type="ECO:0000256" key="7">
    <source>
        <dbReference type="SAM" id="MobiDB-lite"/>
    </source>
</evidence>
<keyword evidence="6" id="KW-0449">Lipoprotein</keyword>
<accession>A0A814U7X5</accession>
<dbReference type="InterPro" id="IPR011613">
    <property type="entry name" value="GH15-like"/>
</dbReference>
<evidence type="ECO:0000256" key="6">
    <source>
        <dbReference type="RuleBase" id="RU364123"/>
    </source>
</evidence>
<proteinExistence type="inferred from homology"/>
<gene>
    <name evidence="10" type="ORF">VCS650_LOCUS23986</name>
</gene>
<dbReference type="GO" id="GO:0005964">
    <property type="term" value="C:phosphorylase kinase complex"/>
    <property type="evidence" value="ECO:0007669"/>
    <property type="project" value="TreeGrafter"/>
</dbReference>
<organism evidence="10 11">
    <name type="scientific">Adineta steineri</name>
    <dbReference type="NCBI Taxonomy" id="433720"/>
    <lineage>
        <taxon>Eukaryota</taxon>
        <taxon>Metazoa</taxon>
        <taxon>Spiralia</taxon>
        <taxon>Gnathifera</taxon>
        <taxon>Rotifera</taxon>
        <taxon>Eurotatoria</taxon>
        <taxon>Bdelloidea</taxon>
        <taxon>Adinetida</taxon>
        <taxon>Adinetidae</taxon>
        <taxon>Adineta</taxon>
    </lineage>
</organism>
<keyword evidence="6" id="KW-0472">Membrane</keyword>
<name>A0A814U7X5_9BILA</name>
<evidence type="ECO:0000256" key="2">
    <source>
        <dbReference type="ARBA" id="ARBA00007128"/>
    </source>
</evidence>
<evidence type="ECO:0000256" key="5">
    <source>
        <dbReference type="ARBA" id="ARBA00023277"/>
    </source>
</evidence>
<dbReference type="OrthoDB" id="5971574at2759"/>
<comment type="subcellular location">
    <subcellularLocation>
        <location evidence="6">Cell membrane</location>
        <topology evidence="6">Lipid-anchor</topology>
        <orientation evidence="6">Cytoplasmic side</orientation>
    </subcellularLocation>
</comment>